<dbReference type="GO" id="GO:0003824">
    <property type="term" value="F:catalytic activity"/>
    <property type="evidence" value="ECO:0007669"/>
    <property type="project" value="InterPro"/>
</dbReference>
<evidence type="ECO:0000256" key="3">
    <source>
        <dbReference type="ARBA" id="ARBA00022691"/>
    </source>
</evidence>
<proteinExistence type="predicted"/>
<dbReference type="SUPFAM" id="SSF102114">
    <property type="entry name" value="Radical SAM enzymes"/>
    <property type="match status" value="1"/>
</dbReference>
<dbReference type="InterPro" id="IPR007197">
    <property type="entry name" value="rSAM"/>
</dbReference>
<accession>A0A845LBJ6</accession>
<comment type="cofactor">
    <cofactor evidence="1">
        <name>[4Fe-4S] cluster</name>
        <dbReference type="ChEBI" id="CHEBI:49883"/>
    </cofactor>
</comment>
<evidence type="ECO:0000313" key="9">
    <source>
        <dbReference type="Proteomes" id="UP000471031"/>
    </source>
</evidence>
<keyword evidence="2" id="KW-0004">4Fe-4S</keyword>
<dbReference type="InterPro" id="IPR023404">
    <property type="entry name" value="rSAM_horseshoe"/>
</dbReference>
<dbReference type="SFLD" id="SFLDS00029">
    <property type="entry name" value="Radical_SAM"/>
    <property type="match status" value="1"/>
</dbReference>
<evidence type="ECO:0000256" key="5">
    <source>
        <dbReference type="ARBA" id="ARBA00023004"/>
    </source>
</evidence>
<dbReference type="PROSITE" id="PS51918">
    <property type="entry name" value="RADICAL_SAM"/>
    <property type="match status" value="1"/>
</dbReference>
<dbReference type="Proteomes" id="UP000471031">
    <property type="component" value="Unassembled WGS sequence"/>
</dbReference>
<dbReference type="Pfam" id="PF16199">
    <property type="entry name" value="Radical_SAM_C"/>
    <property type="match status" value="1"/>
</dbReference>
<dbReference type="EMBL" id="WXEX01000008">
    <property type="protein sequence ID" value="MZP43538.1"/>
    <property type="molecule type" value="Genomic_DNA"/>
</dbReference>
<dbReference type="GO" id="GO:0005737">
    <property type="term" value="C:cytoplasm"/>
    <property type="evidence" value="ECO:0007669"/>
    <property type="project" value="TreeGrafter"/>
</dbReference>
<evidence type="ECO:0000256" key="6">
    <source>
        <dbReference type="ARBA" id="ARBA00023014"/>
    </source>
</evidence>
<dbReference type="PANTHER" id="PTHR11135">
    <property type="entry name" value="HISTONE ACETYLTRANSFERASE-RELATED"/>
    <property type="match status" value="1"/>
</dbReference>
<dbReference type="SFLD" id="SFLDG01082">
    <property type="entry name" value="B12-binding_domain_containing"/>
    <property type="match status" value="1"/>
</dbReference>
<protein>
    <submittedName>
        <fullName evidence="8">Radical SAM protein</fullName>
    </submittedName>
</protein>
<dbReference type="GO" id="GO:0051539">
    <property type="term" value="F:4 iron, 4 sulfur cluster binding"/>
    <property type="evidence" value="ECO:0007669"/>
    <property type="project" value="UniProtKB-KW"/>
</dbReference>
<dbReference type="GO" id="GO:0046872">
    <property type="term" value="F:metal ion binding"/>
    <property type="evidence" value="ECO:0007669"/>
    <property type="project" value="UniProtKB-KW"/>
</dbReference>
<dbReference type="GO" id="GO:0002926">
    <property type="term" value="P:tRNA wobble base 5-methoxycarbonylmethyl-2-thiouridinylation"/>
    <property type="evidence" value="ECO:0007669"/>
    <property type="project" value="TreeGrafter"/>
</dbReference>
<evidence type="ECO:0000256" key="2">
    <source>
        <dbReference type="ARBA" id="ARBA00022485"/>
    </source>
</evidence>
<dbReference type="InterPro" id="IPR058240">
    <property type="entry name" value="rSAM_sf"/>
</dbReference>
<evidence type="ECO:0000256" key="1">
    <source>
        <dbReference type="ARBA" id="ARBA00001966"/>
    </source>
</evidence>
<evidence type="ECO:0000313" key="8">
    <source>
        <dbReference type="EMBL" id="MZP43538.1"/>
    </source>
</evidence>
<dbReference type="OrthoDB" id="9815044at2"/>
<dbReference type="CDD" id="cd01335">
    <property type="entry name" value="Radical_SAM"/>
    <property type="match status" value="1"/>
</dbReference>
<organism evidence="8 9">
    <name type="scientific">Heliomicrobium gestii</name>
    <name type="common">Heliobacterium gestii</name>
    <dbReference type="NCBI Taxonomy" id="2699"/>
    <lineage>
        <taxon>Bacteria</taxon>
        <taxon>Bacillati</taxon>
        <taxon>Bacillota</taxon>
        <taxon>Clostridia</taxon>
        <taxon>Eubacteriales</taxon>
        <taxon>Heliobacteriaceae</taxon>
        <taxon>Heliomicrobium</taxon>
    </lineage>
</organism>
<dbReference type="PANTHER" id="PTHR11135:SF0">
    <property type="entry name" value="ELONGATOR COMPLEX PROTEIN 3"/>
    <property type="match status" value="1"/>
</dbReference>
<evidence type="ECO:0000256" key="4">
    <source>
        <dbReference type="ARBA" id="ARBA00022723"/>
    </source>
</evidence>
<comment type="caution">
    <text evidence="8">The sequence shown here is derived from an EMBL/GenBank/DDBJ whole genome shotgun (WGS) entry which is preliminary data.</text>
</comment>
<dbReference type="AlphaFoldDB" id="A0A845LBJ6"/>
<dbReference type="SFLD" id="SFLDG01086">
    <property type="entry name" value="elongater_protein-like"/>
    <property type="match status" value="1"/>
</dbReference>
<name>A0A845LBJ6_HELGE</name>
<keyword evidence="5" id="KW-0408">Iron</keyword>
<keyword evidence="9" id="KW-1185">Reference proteome</keyword>
<keyword evidence="4" id="KW-0479">Metal-binding</keyword>
<feature type="domain" description="Radical SAM core" evidence="7">
    <location>
        <begin position="1"/>
        <end position="226"/>
    </location>
</feature>
<sequence length="373" mass="41247">MIIPIFIPQLGCPGRCLYCNQEGLTGEQGLPEPEAVDDTVRRYLSSRKGVMREAEHEIAFYGGSFTMLPYDAQERLLAAAGRWIGKEGVSHLRLSTRPDGIDDATVERLLRYGVSIVEVGAQSMDPSVLEKAGRRHGPGNTVRAVRLLKQAGLRVGIHLMTGLPGDDERGALSSLQECLWVKADFLRIHPTLVLKDSPLAQLWMKGKYQPWGWGRTLRLLSRMAALCAFHGVPVIRWGLMPGEQCDQSTLAGPLSPSLGEWVSRYLAYRYSLALISRFLAHHRERPASAEAAAYELIVPVQARSLVTGHRQWLLRQVNAAAPLPISGVTVASTVQTGGEPPFHGDWQLACDGRTACRLAQKEFIRRFCVGEYD</sequence>
<dbReference type="SMART" id="SM00729">
    <property type="entry name" value="Elp3"/>
    <property type="match status" value="1"/>
</dbReference>
<dbReference type="InterPro" id="IPR006638">
    <property type="entry name" value="Elp3/MiaA/NifB-like_rSAM"/>
</dbReference>
<dbReference type="InterPro" id="IPR032432">
    <property type="entry name" value="Radical_SAM_C"/>
</dbReference>
<dbReference type="Gene3D" id="3.80.30.20">
    <property type="entry name" value="tm_1862 like domain"/>
    <property type="match status" value="1"/>
</dbReference>
<reference evidence="8 9" key="1">
    <citation type="submission" date="2020-01" db="EMBL/GenBank/DDBJ databases">
        <title>Whole genome sequence of Heliobacterium gestii DSM 11169.</title>
        <authorList>
            <person name="Kyndt J.A."/>
            <person name="Meyer T.E."/>
        </authorList>
    </citation>
    <scope>NUCLEOTIDE SEQUENCE [LARGE SCALE GENOMIC DNA]</scope>
    <source>
        <strain evidence="8 9">DSM 11169</strain>
    </source>
</reference>
<evidence type="ECO:0000259" key="7">
    <source>
        <dbReference type="PROSITE" id="PS51918"/>
    </source>
</evidence>
<keyword evidence="3" id="KW-0949">S-adenosyl-L-methionine</keyword>
<gene>
    <name evidence="8" type="ORF">GTO89_10850</name>
</gene>
<dbReference type="InterPro" id="IPR039661">
    <property type="entry name" value="ELP3"/>
</dbReference>
<dbReference type="RefSeq" id="WP_161262096.1">
    <property type="nucleotide sequence ID" value="NZ_JAFBDC010000007.1"/>
</dbReference>
<keyword evidence="6" id="KW-0411">Iron-sulfur</keyword>
<dbReference type="Pfam" id="PF04055">
    <property type="entry name" value="Radical_SAM"/>
    <property type="match status" value="1"/>
</dbReference>